<feature type="transmembrane region" description="Helical" evidence="8">
    <location>
        <begin position="17"/>
        <end position="34"/>
    </location>
</feature>
<evidence type="ECO:0000313" key="11">
    <source>
        <dbReference type="Proteomes" id="UP001597453"/>
    </source>
</evidence>
<evidence type="ECO:0000313" key="10">
    <source>
        <dbReference type="EMBL" id="MFD2673952.1"/>
    </source>
</evidence>
<keyword evidence="6 8" id="KW-0472">Membrane</keyword>
<comment type="catalytic activity">
    <reaction evidence="8">
        <text>N-terminal S-1,2-diacyl-sn-glyceryl-L-cysteinyl-[lipoprotein] + a glycerophospholipid = N-acyl-S-1,2-diacyl-sn-glyceryl-L-cysteinyl-[lipoprotein] + a 2-acyl-sn-glycero-3-phospholipid + H(+)</text>
        <dbReference type="Rhea" id="RHEA:48228"/>
        <dbReference type="Rhea" id="RHEA-COMP:14681"/>
        <dbReference type="Rhea" id="RHEA-COMP:14684"/>
        <dbReference type="ChEBI" id="CHEBI:15378"/>
        <dbReference type="ChEBI" id="CHEBI:136912"/>
        <dbReference type="ChEBI" id="CHEBI:140656"/>
        <dbReference type="ChEBI" id="CHEBI:140657"/>
        <dbReference type="ChEBI" id="CHEBI:140660"/>
        <dbReference type="EC" id="2.3.1.269"/>
    </reaction>
</comment>
<dbReference type="CDD" id="cd07571">
    <property type="entry name" value="ALP_N-acyl_transferase"/>
    <property type="match status" value="1"/>
</dbReference>
<feature type="transmembrane region" description="Helical" evidence="8">
    <location>
        <begin position="40"/>
        <end position="57"/>
    </location>
</feature>
<feature type="transmembrane region" description="Helical" evidence="8">
    <location>
        <begin position="64"/>
        <end position="83"/>
    </location>
</feature>
<dbReference type="InterPro" id="IPR036526">
    <property type="entry name" value="C-N_Hydrolase_sf"/>
</dbReference>
<comment type="function">
    <text evidence="8">Catalyzes the phospholipid dependent N-acylation of the N-terminal cysteine of apolipoprotein, the last step in lipoprotein maturation.</text>
</comment>
<comment type="subcellular location">
    <subcellularLocation>
        <location evidence="1 8">Cell membrane</location>
        <topology evidence="1 8">Multi-pass membrane protein</topology>
    </subcellularLocation>
</comment>
<evidence type="ECO:0000256" key="8">
    <source>
        <dbReference type="HAMAP-Rule" id="MF_01148"/>
    </source>
</evidence>
<dbReference type="NCBIfam" id="TIGR00546">
    <property type="entry name" value="lnt"/>
    <property type="match status" value="1"/>
</dbReference>
<dbReference type="EC" id="2.3.1.269" evidence="8"/>
<feature type="transmembrane region" description="Helical" evidence="8">
    <location>
        <begin position="234"/>
        <end position="255"/>
    </location>
</feature>
<gene>
    <name evidence="8 10" type="primary">lnt</name>
    <name evidence="10" type="ORF">ACFSUQ_01340</name>
</gene>
<evidence type="ECO:0000256" key="2">
    <source>
        <dbReference type="ARBA" id="ARBA00022475"/>
    </source>
</evidence>
<dbReference type="HAMAP" id="MF_01148">
    <property type="entry name" value="Lnt"/>
    <property type="match status" value="1"/>
</dbReference>
<feature type="transmembrane region" description="Helical" evidence="8">
    <location>
        <begin position="125"/>
        <end position="142"/>
    </location>
</feature>
<dbReference type="Pfam" id="PF00795">
    <property type="entry name" value="CN_hydrolase"/>
    <property type="match status" value="1"/>
</dbReference>
<evidence type="ECO:0000256" key="7">
    <source>
        <dbReference type="ARBA" id="ARBA00023315"/>
    </source>
</evidence>
<comment type="similarity">
    <text evidence="8">Belongs to the CN hydrolase family. Apolipoprotein N-acyltransferase subfamily.</text>
</comment>
<accession>A0ABW5RFV7</accession>
<dbReference type="GO" id="GO:0016746">
    <property type="term" value="F:acyltransferase activity"/>
    <property type="evidence" value="ECO:0007669"/>
    <property type="project" value="UniProtKB-KW"/>
</dbReference>
<feature type="domain" description="CN hydrolase" evidence="9">
    <location>
        <begin position="271"/>
        <end position="521"/>
    </location>
</feature>
<reference evidence="11" key="1">
    <citation type="journal article" date="2019" name="Int. J. Syst. Evol. Microbiol.">
        <title>The Global Catalogue of Microorganisms (GCM) 10K type strain sequencing project: providing services to taxonomists for standard genome sequencing and annotation.</title>
        <authorList>
            <consortium name="The Broad Institute Genomics Platform"/>
            <consortium name="The Broad Institute Genome Sequencing Center for Infectious Disease"/>
            <person name="Wu L."/>
            <person name="Ma J."/>
        </authorList>
    </citation>
    <scope>NUCLEOTIDE SEQUENCE [LARGE SCALE GENOMIC DNA]</scope>
    <source>
        <strain evidence="11">TISTR 1511</strain>
    </source>
</reference>
<dbReference type="PROSITE" id="PS50263">
    <property type="entry name" value="CN_HYDROLASE"/>
    <property type="match status" value="1"/>
</dbReference>
<feature type="transmembrane region" description="Helical" evidence="8">
    <location>
        <begin position="172"/>
        <end position="197"/>
    </location>
</feature>
<evidence type="ECO:0000256" key="4">
    <source>
        <dbReference type="ARBA" id="ARBA00022692"/>
    </source>
</evidence>
<dbReference type="InterPro" id="IPR045378">
    <property type="entry name" value="LNT_N"/>
</dbReference>
<dbReference type="Proteomes" id="UP001597453">
    <property type="component" value="Unassembled WGS sequence"/>
</dbReference>
<comment type="caution">
    <text evidence="10">The sequence shown here is derived from an EMBL/GenBank/DDBJ whole genome shotgun (WGS) entry which is preliminary data.</text>
</comment>
<dbReference type="EMBL" id="JBHUNF010000001">
    <property type="protein sequence ID" value="MFD2673952.1"/>
    <property type="molecule type" value="Genomic_DNA"/>
</dbReference>
<proteinExistence type="inferred from homology"/>
<dbReference type="Pfam" id="PF20154">
    <property type="entry name" value="LNT_N"/>
    <property type="match status" value="1"/>
</dbReference>
<feature type="transmembrane region" description="Helical" evidence="8">
    <location>
        <begin position="89"/>
        <end position="113"/>
    </location>
</feature>
<dbReference type="Gene3D" id="3.60.110.10">
    <property type="entry name" value="Carbon-nitrogen hydrolase"/>
    <property type="match status" value="1"/>
</dbReference>
<keyword evidence="3 8" id="KW-0808">Transferase</keyword>
<evidence type="ECO:0000256" key="6">
    <source>
        <dbReference type="ARBA" id="ARBA00023136"/>
    </source>
</evidence>
<evidence type="ECO:0000259" key="9">
    <source>
        <dbReference type="PROSITE" id="PS50263"/>
    </source>
</evidence>
<name>A0ABW5RFV7_9MICO</name>
<keyword evidence="2 8" id="KW-1003">Cell membrane</keyword>
<evidence type="ECO:0000256" key="5">
    <source>
        <dbReference type="ARBA" id="ARBA00022989"/>
    </source>
</evidence>
<sequence length="555" mass="59641">MSRTSMTVVASNSRQQFALRVCWAVLGGLLMVFAFPDYGLWWLILPALMCMLGALRGSRPGQGALIGAAAGASFYLAHISWAQEFLGPIPWLALAGLMTLWWAGFGAVIAVAYQRLRTGSAMAKPATSAAIMALAIAGLWTFREWCSSTLPYNGFAWGRVAQSQQDSPVLEAVSWLGTSGLSFALVWCAAFALELVVQYRAHAARGERNVVAAGDQHRTLAIVRHVRTGTAARFLGQMAGGLAALSVLAVIPAWATLTPGDTQGETTILAVQGNSPGASYFIPSAPGQIIREHLDASYDALEANPQARPDLILWPEGSLDVNPVLNTSVETALNKLTERAGAPLLANTVTWQGKLQSDDAEFYNSQVLWTDGAIAGQYDKRRPVPFGEYVPDRHIYEAIVPDLIGLIQREYLPGERSNVLAVNDVAYGIFICFDIVDDELARTAVREGAQVLLAPTNNADFAYTHEAAQQLAFARMRAVETGRSLVQVSTVGMSASYAPDGAVLDALPWYTSDAMLVTVPLRTGTTPAVAIGRWLEAAVSAMGVLLAFGMRPRRE</sequence>
<keyword evidence="5 8" id="KW-1133">Transmembrane helix</keyword>
<dbReference type="SUPFAM" id="SSF56317">
    <property type="entry name" value="Carbon-nitrogen hydrolase"/>
    <property type="match status" value="1"/>
</dbReference>
<keyword evidence="4 8" id="KW-0812">Transmembrane</keyword>
<protein>
    <recommendedName>
        <fullName evidence="8">Apolipoprotein N-acyltransferase</fullName>
        <shortName evidence="8">ALP N-acyltransferase</shortName>
        <ecNumber evidence="8">2.3.1.269</ecNumber>
    </recommendedName>
</protein>
<keyword evidence="11" id="KW-1185">Reference proteome</keyword>
<organism evidence="10 11">
    <name type="scientific">Gulosibacter bifidus</name>
    <dbReference type="NCBI Taxonomy" id="272239"/>
    <lineage>
        <taxon>Bacteria</taxon>
        <taxon>Bacillati</taxon>
        <taxon>Actinomycetota</taxon>
        <taxon>Actinomycetes</taxon>
        <taxon>Micrococcales</taxon>
        <taxon>Microbacteriaceae</taxon>
        <taxon>Gulosibacter</taxon>
    </lineage>
</organism>
<dbReference type="PANTHER" id="PTHR38686:SF1">
    <property type="entry name" value="APOLIPOPROTEIN N-ACYLTRANSFERASE"/>
    <property type="match status" value="1"/>
</dbReference>
<dbReference type="InterPro" id="IPR004563">
    <property type="entry name" value="Apolipo_AcylTrfase"/>
</dbReference>
<dbReference type="InterPro" id="IPR003010">
    <property type="entry name" value="C-N_Hydrolase"/>
</dbReference>
<evidence type="ECO:0000256" key="3">
    <source>
        <dbReference type="ARBA" id="ARBA00022679"/>
    </source>
</evidence>
<evidence type="ECO:0000256" key="1">
    <source>
        <dbReference type="ARBA" id="ARBA00004651"/>
    </source>
</evidence>
<dbReference type="PANTHER" id="PTHR38686">
    <property type="entry name" value="APOLIPOPROTEIN N-ACYLTRANSFERASE"/>
    <property type="match status" value="1"/>
</dbReference>
<dbReference type="RefSeq" id="WP_390279700.1">
    <property type="nucleotide sequence ID" value="NZ_JBHUNF010000001.1"/>
</dbReference>
<comment type="pathway">
    <text evidence="8">Protein modification; lipoprotein biosynthesis (N-acyl transfer).</text>
</comment>
<keyword evidence="7 8" id="KW-0012">Acyltransferase</keyword>